<protein>
    <submittedName>
        <fullName evidence="1">Uncharacterized protein</fullName>
    </submittedName>
</protein>
<gene>
    <name evidence="1" type="ORF">EZS28_038195</name>
</gene>
<evidence type="ECO:0000313" key="1">
    <source>
        <dbReference type="EMBL" id="KAA6366277.1"/>
    </source>
</evidence>
<feature type="non-terminal residue" evidence="1">
    <location>
        <position position="1"/>
    </location>
</feature>
<dbReference type="EMBL" id="SNRW01019552">
    <property type="protein sequence ID" value="KAA6366277.1"/>
    <property type="molecule type" value="Genomic_DNA"/>
</dbReference>
<proteinExistence type="predicted"/>
<dbReference type="Proteomes" id="UP000324800">
    <property type="component" value="Unassembled WGS sequence"/>
</dbReference>
<dbReference type="OrthoDB" id="10060824at2759"/>
<dbReference type="AlphaFoldDB" id="A0A5J4U6Q2"/>
<comment type="caution">
    <text evidence="1">The sequence shown here is derived from an EMBL/GenBank/DDBJ whole genome shotgun (WGS) entry which is preliminary data.</text>
</comment>
<reference evidence="1 2" key="1">
    <citation type="submission" date="2019-03" db="EMBL/GenBank/DDBJ databases">
        <title>Single cell metagenomics reveals metabolic interactions within the superorganism composed of flagellate Streblomastix strix and complex community of Bacteroidetes bacteria on its surface.</title>
        <authorList>
            <person name="Treitli S.C."/>
            <person name="Kolisko M."/>
            <person name="Husnik F."/>
            <person name="Keeling P."/>
            <person name="Hampl V."/>
        </authorList>
    </citation>
    <scope>NUCLEOTIDE SEQUENCE [LARGE SCALE GENOMIC DNA]</scope>
    <source>
        <strain evidence="1">ST1C</strain>
    </source>
</reference>
<evidence type="ECO:0000313" key="2">
    <source>
        <dbReference type="Proteomes" id="UP000324800"/>
    </source>
</evidence>
<organism evidence="1 2">
    <name type="scientific">Streblomastix strix</name>
    <dbReference type="NCBI Taxonomy" id="222440"/>
    <lineage>
        <taxon>Eukaryota</taxon>
        <taxon>Metamonada</taxon>
        <taxon>Preaxostyla</taxon>
        <taxon>Oxymonadida</taxon>
        <taxon>Streblomastigidae</taxon>
        <taxon>Streblomastix</taxon>
    </lineage>
</organism>
<accession>A0A5J4U6Q2</accession>
<name>A0A5J4U6Q2_9EUKA</name>
<sequence>STPRTKTNLVLQRHQKAGGGRWRFTIWVTATMAPEIMGEDIVLSALVGITAEQTFVLGSLPHVGQVFQAAFRPGANSEEFAPTRYAGTRRVQLGVSAYNKIWLYTIRGELPIYEPPSGTSKIDSRWDKTKPVQK</sequence>